<accession>A0A844ZLK5</accession>
<dbReference type="PANTHER" id="PTHR42801">
    <property type="entry name" value="THIOREDOXIN-DEPENDENT PEROXIDE REDUCTASE"/>
    <property type="match status" value="1"/>
</dbReference>
<dbReference type="GO" id="GO:0034599">
    <property type="term" value="P:cellular response to oxidative stress"/>
    <property type="evidence" value="ECO:0007669"/>
    <property type="project" value="TreeGrafter"/>
</dbReference>
<evidence type="ECO:0000256" key="4">
    <source>
        <dbReference type="ARBA" id="ARBA00022559"/>
    </source>
</evidence>
<dbReference type="FunFam" id="3.40.30.10:FF:000007">
    <property type="entry name" value="Thioredoxin-dependent thiol peroxidase"/>
    <property type="match status" value="1"/>
</dbReference>
<reference evidence="15 16" key="1">
    <citation type="submission" date="2019-12" db="EMBL/GenBank/DDBJ databases">
        <title>Genomic-based taxomic classification of the family Erythrobacteraceae.</title>
        <authorList>
            <person name="Xu L."/>
        </authorList>
    </citation>
    <scope>NUCLEOTIDE SEQUENCE [LARGE SCALE GENOMIC DNA]</scope>
    <source>
        <strain evidence="15 16">JCM 16339</strain>
    </source>
</reference>
<evidence type="ECO:0000259" key="14">
    <source>
        <dbReference type="PROSITE" id="PS51352"/>
    </source>
</evidence>
<dbReference type="PROSITE" id="PS51352">
    <property type="entry name" value="THIOREDOXIN_2"/>
    <property type="match status" value="1"/>
</dbReference>
<dbReference type="EMBL" id="WTYY01000003">
    <property type="protein sequence ID" value="MXO88463.1"/>
    <property type="molecule type" value="Genomic_DNA"/>
</dbReference>
<evidence type="ECO:0000256" key="12">
    <source>
        <dbReference type="ARBA" id="ARBA00049091"/>
    </source>
</evidence>
<evidence type="ECO:0000256" key="13">
    <source>
        <dbReference type="PIRSR" id="PIRSR000239-1"/>
    </source>
</evidence>
<evidence type="ECO:0000256" key="10">
    <source>
        <dbReference type="ARBA" id="ARBA00038489"/>
    </source>
</evidence>
<comment type="similarity">
    <text evidence="10">Belongs to the peroxiredoxin family. BCP/PrxQ subfamily.</text>
</comment>
<keyword evidence="7" id="KW-1015">Disulfide bond</keyword>
<dbReference type="AlphaFoldDB" id="A0A844ZLK5"/>
<feature type="active site" description="Cysteine sulfenic acid (-SOH) intermediate; for peroxidase activity" evidence="13">
    <location>
        <position position="47"/>
    </location>
</feature>
<evidence type="ECO:0000256" key="3">
    <source>
        <dbReference type="ARBA" id="ARBA00013017"/>
    </source>
</evidence>
<sequence>MSEHPDVGDMMPDIAMATPDGASVKPSDFAGNPLVMFFYPKDDTPGCTTENKDFSALKGEFDAAGVALLGISKDPPARHQKFAAKHDLTAPLASDTPAEGPAGIADALGIWTEKSMYGRTYMGMMRTTYLVDASGKIARVWNKVKVKGHAQEVLDAARALAG</sequence>
<evidence type="ECO:0000256" key="8">
    <source>
        <dbReference type="ARBA" id="ARBA00023284"/>
    </source>
</evidence>
<dbReference type="Pfam" id="PF00578">
    <property type="entry name" value="AhpC-TSA"/>
    <property type="match status" value="1"/>
</dbReference>
<dbReference type="Gene3D" id="3.40.30.10">
    <property type="entry name" value="Glutaredoxin"/>
    <property type="match status" value="1"/>
</dbReference>
<evidence type="ECO:0000256" key="7">
    <source>
        <dbReference type="ARBA" id="ARBA00023157"/>
    </source>
</evidence>
<evidence type="ECO:0000313" key="16">
    <source>
        <dbReference type="Proteomes" id="UP000435243"/>
    </source>
</evidence>
<dbReference type="PANTHER" id="PTHR42801:SF4">
    <property type="entry name" value="AHPC_TSA FAMILY PROTEIN"/>
    <property type="match status" value="1"/>
</dbReference>
<dbReference type="InterPro" id="IPR013766">
    <property type="entry name" value="Thioredoxin_domain"/>
</dbReference>
<evidence type="ECO:0000256" key="1">
    <source>
        <dbReference type="ARBA" id="ARBA00003330"/>
    </source>
</evidence>
<keyword evidence="4" id="KW-0575">Peroxidase</keyword>
<name>A0A844ZLK5_9SPHN</name>
<organism evidence="15 16">
    <name type="scientific">Alteraurantiacibacter aestuarii</name>
    <dbReference type="NCBI Taxonomy" id="650004"/>
    <lineage>
        <taxon>Bacteria</taxon>
        <taxon>Pseudomonadati</taxon>
        <taxon>Pseudomonadota</taxon>
        <taxon>Alphaproteobacteria</taxon>
        <taxon>Sphingomonadales</taxon>
        <taxon>Erythrobacteraceae</taxon>
        <taxon>Alteraurantiacibacter</taxon>
    </lineage>
</organism>
<dbReference type="EC" id="1.11.1.24" evidence="3"/>
<dbReference type="InterPro" id="IPR050924">
    <property type="entry name" value="Peroxiredoxin_BCP/PrxQ"/>
</dbReference>
<dbReference type="SUPFAM" id="SSF52833">
    <property type="entry name" value="Thioredoxin-like"/>
    <property type="match status" value="1"/>
</dbReference>
<proteinExistence type="inferred from homology"/>
<keyword evidence="16" id="KW-1185">Reference proteome</keyword>
<feature type="domain" description="Thioredoxin" evidence="14">
    <location>
        <begin position="5"/>
        <end position="162"/>
    </location>
</feature>
<protein>
    <recommendedName>
        <fullName evidence="3">thioredoxin-dependent peroxiredoxin</fullName>
        <ecNumber evidence="3">1.11.1.24</ecNumber>
    </recommendedName>
    <alternativeName>
        <fullName evidence="9">Thioredoxin peroxidase</fullName>
    </alternativeName>
    <alternativeName>
        <fullName evidence="11">Thioredoxin-dependent peroxiredoxin Bcp</fullName>
    </alternativeName>
</protein>
<dbReference type="InterPro" id="IPR036249">
    <property type="entry name" value="Thioredoxin-like_sf"/>
</dbReference>
<evidence type="ECO:0000313" key="15">
    <source>
        <dbReference type="EMBL" id="MXO88463.1"/>
    </source>
</evidence>
<keyword evidence="5" id="KW-0049">Antioxidant</keyword>
<keyword evidence="8" id="KW-0676">Redox-active center</keyword>
<evidence type="ECO:0000256" key="5">
    <source>
        <dbReference type="ARBA" id="ARBA00022862"/>
    </source>
</evidence>
<comment type="function">
    <text evidence="1">Thiol-specific peroxidase that catalyzes the reduction of hydrogen peroxide and organic hydroperoxides to water and alcohols, respectively. Plays a role in cell protection against oxidative stress by detoxifying peroxides and as sensor of hydrogen peroxide-mediated signaling events.</text>
</comment>
<dbReference type="OrthoDB" id="9812811at2"/>
<dbReference type="PIRSF" id="PIRSF000239">
    <property type="entry name" value="AHPC"/>
    <property type="match status" value="1"/>
</dbReference>
<dbReference type="GO" id="GO:0045454">
    <property type="term" value="P:cell redox homeostasis"/>
    <property type="evidence" value="ECO:0007669"/>
    <property type="project" value="TreeGrafter"/>
</dbReference>
<keyword evidence="6" id="KW-0560">Oxidoreductase</keyword>
<dbReference type="Proteomes" id="UP000435243">
    <property type="component" value="Unassembled WGS sequence"/>
</dbReference>
<dbReference type="RefSeq" id="WP_160590665.1">
    <property type="nucleotide sequence ID" value="NZ_BAAAFP010000001.1"/>
</dbReference>
<evidence type="ECO:0000256" key="9">
    <source>
        <dbReference type="ARBA" id="ARBA00032824"/>
    </source>
</evidence>
<dbReference type="InterPro" id="IPR024706">
    <property type="entry name" value="Peroxiredoxin_AhpC-typ"/>
</dbReference>
<evidence type="ECO:0000256" key="11">
    <source>
        <dbReference type="ARBA" id="ARBA00042639"/>
    </source>
</evidence>
<evidence type="ECO:0000256" key="6">
    <source>
        <dbReference type="ARBA" id="ARBA00023002"/>
    </source>
</evidence>
<dbReference type="GO" id="GO:0008379">
    <property type="term" value="F:thioredoxin peroxidase activity"/>
    <property type="evidence" value="ECO:0007669"/>
    <property type="project" value="TreeGrafter"/>
</dbReference>
<dbReference type="InterPro" id="IPR000866">
    <property type="entry name" value="AhpC/TSA"/>
</dbReference>
<evidence type="ECO:0000256" key="2">
    <source>
        <dbReference type="ARBA" id="ARBA00011245"/>
    </source>
</evidence>
<comment type="caution">
    <text evidence="15">The sequence shown here is derived from an EMBL/GenBank/DDBJ whole genome shotgun (WGS) entry which is preliminary data.</text>
</comment>
<comment type="subunit">
    <text evidence="2">Monomer.</text>
</comment>
<comment type="catalytic activity">
    <reaction evidence="12">
        <text>a hydroperoxide + [thioredoxin]-dithiol = an alcohol + [thioredoxin]-disulfide + H2O</text>
        <dbReference type="Rhea" id="RHEA:62620"/>
        <dbReference type="Rhea" id="RHEA-COMP:10698"/>
        <dbReference type="Rhea" id="RHEA-COMP:10700"/>
        <dbReference type="ChEBI" id="CHEBI:15377"/>
        <dbReference type="ChEBI" id="CHEBI:29950"/>
        <dbReference type="ChEBI" id="CHEBI:30879"/>
        <dbReference type="ChEBI" id="CHEBI:35924"/>
        <dbReference type="ChEBI" id="CHEBI:50058"/>
        <dbReference type="EC" id="1.11.1.24"/>
    </reaction>
</comment>
<dbReference type="GO" id="GO:0005737">
    <property type="term" value="C:cytoplasm"/>
    <property type="evidence" value="ECO:0007669"/>
    <property type="project" value="TreeGrafter"/>
</dbReference>
<gene>
    <name evidence="15" type="ORF">GRI32_06885</name>
</gene>
<dbReference type="CDD" id="cd03017">
    <property type="entry name" value="PRX_BCP"/>
    <property type="match status" value="1"/>
</dbReference>